<feature type="transmembrane region" description="Helical" evidence="11">
    <location>
        <begin position="97"/>
        <end position="122"/>
    </location>
</feature>
<name>A0ABV6NXL2_9ACTN</name>
<keyword evidence="5 11" id="KW-0812">Transmembrane</keyword>
<comment type="caution">
    <text evidence="13">The sequence shown here is derived from an EMBL/GenBank/DDBJ whole genome shotgun (WGS) entry which is preliminary data.</text>
</comment>
<keyword evidence="10 11" id="KW-0066">ATP synthesis</keyword>
<keyword evidence="14" id="KW-1185">Reference proteome</keyword>
<dbReference type="SUPFAM" id="SSF81336">
    <property type="entry name" value="F1F0 ATP synthase subunit A"/>
    <property type="match status" value="1"/>
</dbReference>
<evidence type="ECO:0000313" key="14">
    <source>
        <dbReference type="Proteomes" id="UP001589894"/>
    </source>
</evidence>
<evidence type="ECO:0000256" key="11">
    <source>
        <dbReference type="HAMAP-Rule" id="MF_01393"/>
    </source>
</evidence>
<comment type="similarity">
    <text evidence="2 11 12">Belongs to the ATPase A chain family.</text>
</comment>
<gene>
    <name evidence="11 13" type="primary">atpB</name>
    <name evidence="13" type="ORF">ACFFHU_15380</name>
</gene>
<dbReference type="CDD" id="cd00310">
    <property type="entry name" value="ATP-synt_Fo_a_6"/>
    <property type="match status" value="1"/>
</dbReference>
<dbReference type="EMBL" id="JBHLUE010000011">
    <property type="protein sequence ID" value="MFC0565512.1"/>
    <property type="molecule type" value="Genomic_DNA"/>
</dbReference>
<keyword evidence="9 11" id="KW-0472">Membrane</keyword>
<evidence type="ECO:0000256" key="6">
    <source>
        <dbReference type="ARBA" id="ARBA00022781"/>
    </source>
</evidence>
<dbReference type="Pfam" id="PF00119">
    <property type="entry name" value="ATP-synt_A"/>
    <property type="match status" value="1"/>
</dbReference>
<evidence type="ECO:0000256" key="3">
    <source>
        <dbReference type="ARBA" id="ARBA00022448"/>
    </source>
</evidence>
<organism evidence="13 14">
    <name type="scientific">Plantactinospora siamensis</name>
    <dbReference type="NCBI Taxonomy" id="555372"/>
    <lineage>
        <taxon>Bacteria</taxon>
        <taxon>Bacillati</taxon>
        <taxon>Actinomycetota</taxon>
        <taxon>Actinomycetes</taxon>
        <taxon>Micromonosporales</taxon>
        <taxon>Micromonosporaceae</taxon>
        <taxon>Plantactinospora</taxon>
    </lineage>
</organism>
<dbReference type="InterPro" id="IPR023011">
    <property type="entry name" value="ATP_synth_F0_asu_AS"/>
</dbReference>
<evidence type="ECO:0000256" key="1">
    <source>
        <dbReference type="ARBA" id="ARBA00004141"/>
    </source>
</evidence>
<evidence type="ECO:0000256" key="12">
    <source>
        <dbReference type="RuleBase" id="RU000483"/>
    </source>
</evidence>
<feature type="transmembrane region" description="Helical" evidence="11">
    <location>
        <begin position="226"/>
        <end position="249"/>
    </location>
</feature>
<keyword evidence="4 11" id="KW-0138">CF(0)</keyword>
<dbReference type="Proteomes" id="UP001589894">
    <property type="component" value="Unassembled WGS sequence"/>
</dbReference>
<keyword evidence="6 11" id="KW-0375">Hydrogen ion transport</keyword>
<proteinExistence type="inferred from homology"/>
<dbReference type="PANTHER" id="PTHR11410">
    <property type="entry name" value="ATP SYNTHASE SUBUNIT A"/>
    <property type="match status" value="1"/>
</dbReference>
<comment type="function">
    <text evidence="11 12">Key component of the proton channel; it plays a direct role in the translocation of protons across the membrane.</text>
</comment>
<feature type="transmembrane region" description="Helical" evidence="11">
    <location>
        <begin position="37"/>
        <end position="60"/>
    </location>
</feature>
<keyword evidence="11" id="KW-1003">Cell membrane</keyword>
<feature type="transmembrane region" description="Helical" evidence="11">
    <location>
        <begin position="128"/>
        <end position="147"/>
    </location>
</feature>
<dbReference type="InterPro" id="IPR045083">
    <property type="entry name" value="ATP_synth_F0_asu_bact/mt"/>
</dbReference>
<evidence type="ECO:0000256" key="2">
    <source>
        <dbReference type="ARBA" id="ARBA00006810"/>
    </source>
</evidence>
<comment type="subcellular location">
    <subcellularLocation>
        <location evidence="11 12">Cell membrane</location>
        <topology evidence="11 12">Multi-pass membrane protein</topology>
    </subcellularLocation>
    <subcellularLocation>
        <location evidence="1">Membrane</location>
        <topology evidence="1">Multi-pass membrane protein</topology>
    </subcellularLocation>
</comment>
<dbReference type="NCBIfam" id="TIGR01131">
    <property type="entry name" value="ATP_synt_6_or_A"/>
    <property type="match status" value="1"/>
</dbReference>
<evidence type="ECO:0000256" key="5">
    <source>
        <dbReference type="ARBA" id="ARBA00022692"/>
    </source>
</evidence>
<evidence type="ECO:0000256" key="7">
    <source>
        <dbReference type="ARBA" id="ARBA00022989"/>
    </source>
</evidence>
<dbReference type="RefSeq" id="WP_377339356.1">
    <property type="nucleotide sequence ID" value="NZ_JBHLUE010000011.1"/>
</dbReference>
<evidence type="ECO:0000256" key="4">
    <source>
        <dbReference type="ARBA" id="ARBA00022547"/>
    </source>
</evidence>
<dbReference type="PRINTS" id="PR00123">
    <property type="entry name" value="ATPASEA"/>
</dbReference>
<evidence type="ECO:0000256" key="8">
    <source>
        <dbReference type="ARBA" id="ARBA00023065"/>
    </source>
</evidence>
<dbReference type="PROSITE" id="PS00449">
    <property type="entry name" value="ATPASE_A"/>
    <property type="match status" value="1"/>
</dbReference>
<keyword evidence="3 11" id="KW-0813">Transport</keyword>
<feature type="transmembrane region" description="Helical" evidence="11">
    <location>
        <begin position="192"/>
        <end position="214"/>
    </location>
</feature>
<protein>
    <recommendedName>
        <fullName evidence="11 12">ATP synthase subunit a</fullName>
    </recommendedName>
    <alternativeName>
        <fullName evidence="11">ATP synthase F0 sector subunit a</fullName>
    </alternativeName>
    <alternativeName>
        <fullName evidence="11">F-ATPase subunit 6</fullName>
    </alternativeName>
</protein>
<feature type="transmembrane region" description="Helical" evidence="11">
    <location>
        <begin position="167"/>
        <end position="186"/>
    </location>
</feature>
<dbReference type="HAMAP" id="MF_01393">
    <property type="entry name" value="ATP_synth_a_bact"/>
    <property type="match status" value="1"/>
</dbReference>
<dbReference type="PANTHER" id="PTHR11410:SF0">
    <property type="entry name" value="ATP SYNTHASE SUBUNIT A"/>
    <property type="match status" value="1"/>
</dbReference>
<keyword evidence="8 11" id="KW-0406">Ion transport</keyword>
<evidence type="ECO:0000313" key="13">
    <source>
        <dbReference type="EMBL" id="MFC0565512.1"/>
    </source>
</evidence>
<dbReference type="InterPro" id="IPR035908">
    <property type="entry name" value="F0_ATP_A_sf"/>
</dbReference>
<accession>A0ABV6NXL2</accession>
<sequence length="266" mass="30068">MFGQTVALAGSDLPWPPSVEDFYLPSILPWGEHNNYWITKITLMVWLAVGVLIVYFLVSYRNPQLVPTKKQWIAESIYGFVRNNVAVDMIGHRGVAFAPYFTTLFSFILLTNLFGIIPFLQISPSSHIAFPAFMAVISYVMFIWVGIRHHGFWKFFKHSLFPPAPWFILPILVLIEFASTFIFRPLTLALRLFANMFAGHIILLVFTVGGFVLLNAQSIFIKPTSIISWVMAIALTFLEALIAVLQAYVFVVLTASYVQGALADEH</sequence>
<evidence type="ECO:0000256" key="10">
    <source>
        <dbReference type="ARBA" id="ARBA00023310"/>
    </source>
</evidence>
<evidence type="ECO:0000256" key="9">
    <source>
        <dbReference type="ARBA" id="ARBA00023136"/>
    </source>
</evidence>
<keyword evidence="7 11" id="KW-1133">Transmembrane helix</keyword>
<reference evidence="13 14" key="1">
    <citation type="submission" date="2024-09" db="EMBL/GenBank/DDBJ databases">
        <authorList>
            <person name="Sun Q."/>
            <person name="Mori K."/>
        </authorList>
    </citation>
    <scope>NUCLEOTIDE SEQUENCE [LARGE SCALE GENOMIC DNA]</scope>
    <source>
        <strain evidence="13 14">TBRC 2205</strain>
    </source>
</reference>
<dbReference type="InterPro" id="IPR000568">
    <property type="entry name" value="ATP_synth_F0_asu"/>
</dbReference>
<dbReference type="Gene3D" id="1.20.120.220">
    <property type="entry name" value="ATP synthase, F0 complex, subunit A"/>
    <property type="match status" value="1"/>
</dbReference>